<evidence type="ECO:0000256" key="4">
    <source>
        <dbReference type="ARBA" id="ARBA00022989"/>
    </source>
</evidence>
<feature type="transmembrane region" description="Helical" evidence="6">
    <location>
        <begin position="109"/>
        <end position="132"/>
    </location>
</feature>
<dbReference type="GO" id="GO:0005886">
    <property type="term" value="C:plasma membrane"/>
    <property type="evidence" value="ECO:0007669"/>
    <property type="project" value="UniProtKB-SubCell"/>
</dbReference>
<proteinExistence type="predicted"/>
<dbReference type="PANTHER" id="PTHR30250:SF28">
    <property type="entry name" value="POLYSACCHARIDE BIOSYNTHESIS PROTEIN"/>
    <property type="match status" value="1"/>
</dbReference>
<keyword evidence="3 6" id="KW-0812">Transmembrane</keyword>
<comment type="subcellular location">
    <subcellularLocation>
        <location evidence="1">Cell membrane</location>
        <topology evidence="1">Multi-pass membrane protein</topology>
    </subcellularLocation>
</comment>
<dbReference type="InterPro" id="IPR050833">
    <property type="entry name" value="Poly_Biosynth_Transport"/>
</dbReference>
<organism evidence="7 8">
    <name type="scientific">Thalassospira profundimaris</name>
    <dbReference type="NCBI Taxonomy" id="502049"/>
    <lineage>
        <taxon>Bacteria</taxon>
        <taxon>Pseudomonadati</taxon>
        <taxon>Pseudomonadota</taxon>
        <taxon>Alphaproteobacteria</taxon>
        <taxon>Rhodospirillales</taxon>
        <taxon>Thalassospiraceae</taxon>
        <taxon>Thalassospira</taxon>
    </lineage>
</organism>
<dbReference type="AlphaFoldDB" id="A0A367XKV6"/>
<dbReference type="Pfam" id="PF13440">
    <property type="entry name" value="Polysacc_synt_3"/>
    <property type="match status" value="1"/>
</dbReference>
<keyword evidence="4 6" id="KW-1133">Transmembrane helix</keyword>
<evidence type="ECO:0000256" key="1">
    <source>
        <dbReference type="ARBA" id="ARBA00004651"/>
    </source>
</evidence>
<keyword evidence="5 6" id="KW-0472">Membrane</keyword>
<name>A0A367XKV6_9PROT</name>
<evidence type="ECO:0000256" key="6">
    <source>
        <dbReference type="SAM" id="Phobius"/>
    </source>
</evidence>
<reference evidence="7 8" key="1">
    <citation type="submission" date="2014-07" db="EMBL/GenBank/DDBJ databases">
        <title>Draft genome sequence of Thalassospira profundimaris S25-3-2.</title>
        <authorList>
            <person name="Lai Q."/>
            <person name="Shao Z."/>
        </authorList>
    </citation>
    <scope>NUCLEOTIDE SEQUENCE [LARGE SCALE GENOMIC DNA]</scope>
    <source>
        <strain evidence="7 8">S25-3-2</strain>
    </source>
</reference>
<dbReference type="Proteomes" id="UP000252517">
    <property type="component" value="Unassembled WGS sequence"/>
</dbReference>
<evidence type="ECO:0000313" key="7">
    <source>
        <dbReference type="EMBL" id="RCK54069.1"/>
    </source>
</evidence>
<evidence type="ECO:0000313" key="8">
    <source>
        <dbReference type="Proteomes" id="UP000252517"/>
    </source>
</evidence>
<comment type="caution">
    <text evidence="7">The sequence shown here is derived from an EMBL/GenBank/DDBJ whole genome shotgun (WGS) entry which is preliminary data.</text>
</comment>
<dbReference type="PANTHER" id="PTHR30250">
    <property type="entry name" value="PST FAMILY PREDICTED COLANIC ACID TRANSPORTER"/>
    <property type="match status" value="1"/>
</dbReference>
<gene>
    <name evidence="7" type="ORF">TH25_01625</name>
</gene>
<evidence type="ECO:0000256" key="5">
    <source>
        <dbReference type="ARBA" id="ARBA00023136"/>
    </source>
</evidence>
<keyword evidence="2" id="KW-1003">Cell membrane</keyword>
<evidence type="ECO:0000256" key="2">
    <source>
        <dbReference type="ARBA" id="ARBA00022475"/>
    </source>
</evidence>
<evidence type="ECO:0000256" key="3">
    <source>
        <dbReference type="ARBA" id="ARBA00022692"/>
    </source>
</evidence>
<sequence length="241" mass="27427">MLFSATWAQRNGKIFSAKKRNIPIIIKLIKKYAFLPKLAAPQELLNTLSQNLPNLILPFFFSPQHIGFYWLSIKVLQIPSTIIGNSVRQVLYAKICSLQNQNKPSSYIIIQYSIILFTIGTIMLAPVAIWGVEIFTLAFGRNWTEAGEYSKWIAPWIIMGFSNIPSTCAIQALKLQKKLLCWESFHFTARTATLLYVPLQYGMEQTVAAYATVGIVFNVILIAMGLYYSNMMLKKEKVEEK</sequence>
<protein>
    <submittedName>
        <fullName evidence="7">Uncharacterized protein</fullName>
    </submittedName>
</protein>
<accession>A0A367XKV6</accession>
<feature type="transmembrane region" description="Helical" evidence="6">
    <location>
        <begin position="207"/>
        <end position="228"/>
    </location>
</feature>
<dbReference type="EMBL" id="JPWH01000001">
    <property type="protein sequence ID" value="RCK54069.1"/>
    <property type="molecule type" value="Genomic_DNA"/>
</dbReference>